<dbReference type="EMBL" id="UYRT01000274">
    <property type="protein sequence ID" value="VDK27885.1"/>
    <property type="molecule type" value="Genomic_DNA"/>
</dbReference>
<proteinExistence type="predicted"/>
<reference evidence="1 2" key="2">
    <citation type="submission" date="2018-11" db="EMBL/GenBank/DDBJ databases">
        <authorList>
            <consortium name="Pathogen Informatics"/>
        </authorList>
    </citation>
    <scope>NUCLEOTIDE SEQUENCE [LARGE SCALE GENOMIC DNA]</scope>
</reference>
<dbReference type="WBParaSite" id="GPUH_0000033401-mRNA-1">
    <property type="protein sequence ID" value="GPUH_0000033401-mRNA-1"/>
    <property type="gene ID" value="GPUH_0000033401"/>
</dbReference>
<dbReference type="Proteomes" id="UP000271098">
    <property type="component" value="Unassembled WGS sequence"/>
</dbReference>
<evidence type="ECO:0000313" key="2">
    <source>
        <dbReference type="Proteomes" id="UP000271098"/>
    </source>
</evidence>
<keyword evidence="2" id="KW-1185">Reference proteome</keyword>
<name>A0A183CV44_9BILA</name>
<dbReference type="OrthoDB" id="6337871at2759"/>
<organism evidence="3">
    <name type="scientific">Gongylonema pulchrum</name>
    <dbReference type="NCBI Taxonomy" id="637853"/>
    <lineage>
        <taxon>Eukaryota</taxon>
        <taxon>Metazoa</taxon>
        <taxon>Ecdysozoa</taxon>
        <taxon>Nematoda</taxon>
        <taxon>Chromadorea</taxon>
        <taxon>Rhabditida</taxon>
        <taxon>Spirurina</taxon>
        <taxon>Spiruromorpha</taxon>
        <taxon>Spiruroidea</taxon>
        <taxon>Gongylonematidae</taxon>
        <taxon>Gongylonema</taxon>
    </lineage>
</organism>
<accession>A0A183CV44</accession>
<evidence type="ECO:0000313" key="3">
    <source>
        <dbReference type="WBParaSite" id="GPUH_0000033401-mRNA-1"/>
    </source>
</evidence>
<protein>
    <submittedName>
        <fullName evidence="3">Ovule protein</fullName>
    </submittedName>
</protein>
<reference evidence="3" key="1">
    <citation type="submission" date="2016-06" db="UniProtKB">
        <authorList>
            <consortium name="WormBaseParasite"/>
        </authorList>
    </citation>
    <scope>IDENTIFICATION</scope>
</reference>
<gene>
    <name evidence="1" type="ORF">GPUH_LOCUS335</name>
</gene>
<evidence type="ECO:0000313" key="1">
    <source>
        <dbReference type="EMBL" id="VDK27885.1"/>
    </source>
</evidence>
<sequence length="84" mass="9748">MCEADSGCVPKGCEEDIHGRYGCGYFRLNIYHYKVVLSERSVNRYRQYVISIHSSLLLYAHLPHPVNVEGNKIWTHYLRHLGIA</sequence>
<dbReference type="AlphaFoldDB" id="A0A183CV44"/>